<dbReference type="STRING" id="390640.SAMN04488034_1137"/>
<evidence type="ECO:0000313" key="4">
    <source>
        <dbReference type="Proteomes" id="UP000199448"/>
    </source>
</evidence>
<feature type="domain" description="Glycosyltransferase subfamily 4-like N-terminal" evidence="2">
    <location>
        <begin position="15"/>
        <end position="173"/>
    </location>
</feature>
<evidence type="ECO:0000313" key="3">
    <source>
        <dbReference type="EMBL" id="SEF12050.1"/>
    </source>
</evidence>
<organism evidence="3 4">
    <name type="scientific">Salinimicrobium catena</name>
    <dbReference type="NCBI Taxonomy" id="390640"/>
    <lineage>
        <taxon>Bacteria</taxon>
        <taxon>Pseudomonadati</taxon>
        <taxon>Bacteroidota</taxon>
        <taxon>Flavobacteriia</taxon>
        <taxon>Flavobacteriales</taxon>
        <taxon>Flavobacteriaceae</taxon>
        <taxon>Salinimicrobium</taxon>
    </lineage>
</organism>
<dbReference type="OrthoDB" id="9768685at2"/>
<accession>A0A1H5PED4</accession>
<gene>
    <name evidence="3" type="ORF">SAMN04488034_1137</name>
</gene>
<dbReference type="EMBL" id="FNUG01000013">
    <property type="protein sequence ID" value="SEF12050.1"/>
    <property type="molecule type" value="Genomic_DNA"/>
</dbReference>
<keyword evidence="3" id="KW-0808">Transferase</keyword>
<keyword evidence="3" id="KW-0328">Glycosyltransferase</keyword>
<dbReference type="GO" id="GO:0016757">
    <property type="term" value="F:glycosyltransferase activity"/>
    <property type="evidence" value="ECO:0007669"/>
    <property type="project" value="UniProtKB-KW"/>
</dbReference>
<dbReference type="PANTHER" id="PTHR12526">
    <property type="entry name" value="GLYCOSYLTRANSFERASE"/>
    <property type="match status" value="1"/>
</dbReference>
<evidence type="ECO:0000259" key="1">
    <source>
        <dbReference type="Pfam" id="PF00534"/>
    </source>
</evidence>
<name>A0A1H5PED4_9FLAO</name>
<dbReference type="Pfam" id="PF13439">
    <property type="entry name" value="Glyco_transf_4"/>
    <property type="match status" value="1"/>
</dbReference>
<reference evidence="3 4" key="1">
    <citation type="submission" date="2016-10" db="EMBL/GenBank/DDBJ databases">
        <authorList>
            <person name="de Groot N.N."/>
        </authorList>
    </citation>
    <scope>NUCLEOTIDE SEQUENCE [LARGE SCALE GENOMIC DNA]</scope>
    <source>
        <strain evidence="3 4">DSM 23553</strain>
    </source>
</reference>
<dbReference type="Gene3D" id="3.40.50.2000">
    <property type="entry name" value="Glycogen Phosphorylase B"/>
    <property type="match status" value="2"/>
</dbReference>
<dbReference type="InterPro" id="IPR028098">
    <property type="entry name" value="Glyco_trans_4-like_N"/>
</dbReference>
<dbReference type="Proteomes" id="UP000199448">
    <property type="component" value="Unassembled WGS sequence"/>
</dbReference>
<keyword evidence="4" id="KW-1185">Reference proteome</keyword>
<sequence>MKILHIGKFYPPFLGGIETVNYDLVEGLHKQNIKTDVLVVNHRKEKFSSDSSKTYLFRAQKNITISSQPISISYLKKIFQCADNYDIVHLHLPNPLATLPFILISKRKFKLVLHWHSDIVKQKVLKFFYKPIQNMVLKKADSIVTTSANYGKESIDLQKFQSKIKNIPIGITPAENKYKSNTLTKIIAGKSNKKIIFALGRLVYYKGFSYLLEAAQQINDEAIIIIGGTGPLRQNLQRFIDTHHLQEKVFLVGRISDEELPDYFTQCDIFCFPSTEKSEAFGVSQIEAMAYGKPVVSTNIKGSGVPWVNQNGISGLVVPPKNPIALATAINLLTNNKKLYADLSIGAKNRYEKLFTKEKMVSSFIELYKNLKNDNK</sequence>
<evidence type="ECO:0000259" key="2">
    <source>
        <dbReference type="Pfam" id="PF13439"/>
    </source>
</evidence>
<dbReference type="SUPFAM" id="SSF53756">
    <property type="entry name" value="UDP-Glycosyltransferase/glycogen phosphorylase"/>
    <property type="match status" value="1"/>
</dbReference>
<protein>
    <submittedName>
        <fullName evidence="3">Rhamnosyl/mannosyltransferase</fullName>
    </submittedName>
</protein>
<dbReference type="InterPro" id="IPR001296">
    <property type="entry name" value="Glyco_trans_1"/>
</dbReference>
<dbReference type="PANTHER" id="PTHR12526:SF627">
    <property type="entry name" value="D-RHAMNOSYLTRANSFERASE WBPZ"/>
    <property type="match status" value="1"/>
</dbReference>
<dbReference type="Pfam" id="PF00534">
    <property type="entry name" value="Glycos_transf_1"/>
    <property type="match status" value="1"/>
</dbReference>
<dbReference type="AlphaFoldDB" id="A0A1H5PED4"/>
<proteinExistence type="predicted"/>
<dbReference type="RefSeq" id="WP_093114410.1">
    <property type="nucleotide sequence ID" value="NZ_FNGG01000013.1"/>
</dbReference>
<feature type="domain" description="Glycosyl transferase family 1" evidence="1">
    <location>
        <begin position="189"/>
        <end position="349"/>
    </location>
</feature>